<feature type="compositionally biased region" description="Polar residues" evidence="2">
    <location>
        <begin position="115"/>
        <end position="124"/>
    </location>
</feature>
<feature type="coiled-coil region" evidence="1">
    <location>
        <begin position="5"/>
        <end position="32"/>
    </location>
</feature>
<sequence>MMTINMRLNSMAARMECRFDRLEELLDQTLLRLPETGRTGCATVVTVAEEQLPYQNFAQVKRPPPARRIAQLEPSSSPQYQLSSTKVACEENHSVSSPPHKQPRTDTLGDYILFSTPSSPSTVESGGLPTPIS</sequence>
<proteinExistence type="predicted"/>
<gene>
    <name evidence="3" type="ORF">LTRI10_LOCUS46371</name>
</gene>
<accession>A0AAV2GA92</accession>
<keyword evidence="1" id="KW-0175">Coiled coil</keyword>
<protein>
    <submittedName>
        <fullName evidence="3">Uncharacterized protein</fullName>
    </submittedName>
</protein>
<dbReference type="AlphaFoldDB" id="A0AAV2GA92"/>
<evidence type="ECO:0000256" key="1">
    <source>
        <dbReference type="SAM" id="Coils"/>
    </source>
</evidence>
<reference evidence="3 4" key="1">
    <citation type="submission" date="2024-04" db="EMBL/GenBank/DDBJ databases">
        <authorList>
            <person name="Fracassetti M."/>
        </authorList>
    </citation>
    <scope>NUCLEOTIDE SEQUENCE [LARGE SCALE GENOMIC DNA]</scope>
</reference>
<feature type="compositionally biased region" description="Polar residues" evidence="2">
    <location>
        <begin position="73"/>
        <end position="86"/>
    </location>
</feature>
<feature type="region of interest" description="Disordered" evidence="2">
    <location>
        <begin position="72"/>
        <end position="133"/>
    </location>
</feature>
<dbReference type="EMBL" id="OZ034821">
    <property type="protein sequence ID" value="CAL1406660.1"/>
    <property type="molecule type" value="Genomic_DNA"/>
</dbReference>
<evidence type="ECO:0000313" key="4">
    <source>
        <dbReference type="Proteomes" id="UP001497516"/>
    </source>
</evidence>
<name>A0AAV2GA92_9ROSI</name>
<evidence type="ECO:0000256" key="2">
    <source>
        <dbReference type="SAM" id="MobiDB-lite"/>
    </source>
</evidence>
<keyword evidence="4" id="KW-1185">Reference proteome</keyword>
<organism evidence="3 4">
    <name type="scientific">Linum trigynum</name>
    <dbReference type="NCBI Taxonomy" id="586398"/>
    <lineage>
        <taxon>Eukaryota</taxon>
        <taxon>Viridiplantae</taxon>
        <taxon>Streptophyta</taxon>
        <taxon>Embryophyta</taxon>
        <taxon>Tracheophyta</taxon>
        <taxon>Spermatophyta</taxon>
        <taxon>Magnoliopsida</taxon>
        <taxon>eudicotyledons</taxon>
        <taxon>Gunneridae</taxon>
        <taxon>Pentapetalae</taxon>
        <taxon>rosids</taxon>
        <taxon>fabids</taxon>
        <taxon>Malpighiales</taxon>
        <taxon>Linaceae</taxon>
        <taxon>Linum</taxon>
    </lineage>
</organism>
<evidence type="ECO:0000313" key="3">
    <source>
        <dbReference type="EMBL" id="CAL1406660.1"/>
    </source>
</evidence>
<dbReference type="Proteomes" id="UP001497516">
    <property type="component" value="Chromosome 8"/>
</dbReference>